<evidence type="ECO:0000313" key="1">
    <source>
        <dbReference type="EMBL" id="MBS7824528.1"/>
    </source>
</evidence>
<evidence type="ECO:0000313" key="2">
    <source>
        <dbReference type="Proteomes" id="UP000680020"/>
    </source>
</evidence>
<name>A0AB35BZK6_9GAMM</name>
<sequence length="68" mass="8003">MSQKYGVRMTLPENNPLNAEHLLGADFTAERWFDTEAERAAFLESYQTPFIFYRKSDTATLHYQLIEK</sequence>
<organism evidence="1 2">
    <name type="scientific">Wohlfahrtiimonas chitiniclastica</name>
    <dbReference type="NCBI Taxonomy" id="400946"/>
    <lineage>
        <taxon>Bacteria</taxon>
        <taxon>Pseudomonadati</taxon>
        <taxon>Pseudomonadota</taxon>
        <taxon>Gammaproteobacteria</taxon>
        <taxon>Cardiobacteriales</taxon>
        <taxon>Ignatzschineriaceae</taxon>
        <taxon>Wohlfahrtiimonas</taxon>
    </lineage>
</organism>
<dbReference type="RefSeq" id="WP_094491586.1">
    <property type="nucleotide sequence ID" value="NZ_JAGIBR010000003.1"/>
</dbReference>
<gene>
    <name evidence="1" type="ORF">J7561_04845</name>
</gene>
<dbReference type="Proteomes" id="UP000680020">
    <property type="component" value="Unassembled WGS sequence"/>
</dbReference>
<proteinExistence type="predicted"/>
<protein>
    <submittedName>
        <fullName evidence="1">Uncharacterized protein</fullName>
    </submittedName>
</protein>
<accession>A0AB35BZK6</accession>
<dbReference type="AlphaFoldDB" id="A0AB35BZK6"/>
<dbReference type="EMBL" id="JAGIBU010000003">
    <property type="protein sequence ID" value="MBS7824528.1"/>
    <property type="molecule type" value="Genomic_DNA"/>
</dbReference>
<reference evidence="1" key="1">
    <citation type="submission" date="2021-03" db="EMBL/GenBank/DDBJ databases">
        <title>Identification and antibiotic profiling of Wohlfahrtiimonas chitiniclastica, an underestimated human pathogen.</title>
        <authorList>
            <person name="Kopf A."/>
            <person name="Bunk B."/>
            <person name="Coldewey S."/>
            <person name="Gunzer F."/>
            <person name="Riedel T."/>
            <person name="Schroettner P."/>
        </authorList>
    </citation>
    <scope>NUCLEOTIDE SEQUENCE</scope>
    <source>
        <strain evidence="1">DSM 100917</strain>
    </source>
</reference>
<comment type="caution">
    <text evidence="1">The sequence shown here is derived from an EMBL/GenBank/DDBJ whole genome shotgun (WGS) entry which is preliminary data.</text>
</comment>